<dbReference type="FunFam" id="3.90.950.10:FF:000020">
    <property type="entry name" value="Probable bifunctional dTTP/UTP pyrophosphatase/methyltransferase protein"/>
    <property type="match status" value="1"/>
</dbReference>
<dbReference type="Pfam" id="PF08100">
    <property type="entry name" value="Dimerisation"/>
    <property type="match status" value="1"/>
</dbReference>
<keyword evidence="5" id="KW-0949">S-adenosyl-L-methionine</keyword>
<accession>A0AA97J3E5</accession>
<dbReference type="Gene3D" id="3.40.50.150">
    <property type="entry name" value="Vaccinia Virus protein VP39"/>
    <property type="match status" value="1"/>
</dbReference>
<dbReference type="InterPro" id="IPR003697">
    <property type="entry name" value="Maf-like"/>
</dbReference>
<evidence type="ECO:0000256" key="5">
    <source>
        <dbReference type="ARBA" id="ARBA00022691"/>
    </source>
</evidence>
<dbReference type="SUPFAM" id="SSF52972">
    <property type="entry name" value="ITPase-like"/>
    <property type="match status" value="1"/>
</dbReference>
<evidence type="ECO:0000259" key="8">
    <source>
        <dbReference type="Pfam" id="PF08100"/>
    </source>
</evidence>
<reference evidence="10" key="1">
    <citation type="submission" date="2025-08" db="UniProtKB">
        <authorList>
            <consortium name="RefSeq"/>
        </authorList>
    </citation>
    <scope>IDENTIFICATION</scope>
    <source>
        <tissue evidence="10">Blood</tissue>
    </source>
</reference>
<dbReference type="KEGG" id="emc:129326502"/>
<organism evidence="9 10">
    <name type="scientific">Eublepharis macularius</name>
    <name type="common">Leopard gecko</name>
    <name type="synonym">Cyrtodactylus macularius</name>
    <dbReference type="NCBI Taxonomy" id="481883"/>
    <lineage>
        <taxon>Eukaryota</taxon>
        <taxon>Metazoa</taxon>
        <taxon>Chordata</taxon>
        <taxon>Craniata</taxon>
        <taxon>Vertebrata</taxon>
        <taxon>Euteleostomi</taxon>
        <taxon>Lepidosauria</taxon>
        <taxon>Squamata</taxon>
        <taxon>Bifurcata</taxon>
        <taxon>Gekkota</taxon>
        <taxon>Eublepharidae</taxon>
        <taxon>Eublepharinae</taxon>
        <taxon>Eublepharis</taxon>
    </lineage>
</organism>
<dbReference type="GO" id="GO:0047429">
    <property type="term" value="F:nucleoside triphosphate diphosphatase activity"/>
    <property type="evidence" value="ECO:0007669"/>
    <property type="project" value="InterPro"/>
</dbReference>
<dbReference type="Pfam" id="PF02545">
    <property type="entry name" value="Maf"/>
    <property type="match status" value="1"/>
</dbReference>
<sequence>MALNPVIGKLVSKRVVLASASPRRQEILANAGLRFEVVPSWFKETLEKSSFAAPYEYAVETAKQKALEVANRMHLKHLRTPDVVIGADTIVTIEEQILEKPVDKQDAYKMLSRLSGKEHSVFTGVAIVHCSSKGFAFLDNRLETEVTDFYEETKVKFAELSEELLWDYIHSGEPMDKAGGYGIQALGGMLVEYVHGDFLNVVGFPLNRFCKKLAELYYPPPKHTIHHIKHDSIPSVETFEISSDGECNSSDNTSCKSAKKQNSSEIICTSGKCRNGNGNYNVSMDSQNGVKENTTQFPTKLLQLLDGFKASKALFVSSKLKIFDLLKEKGAMSSVDVANQVKASVCGTERLLDACTALGLLEKNHQGYSNAELANLYLVSDSESSLYNFVLYCNDRLWPLYTHLELAVKEGTSQNHCTLGKKEEDLFQDFCYQSTEMKQRFMSAMHSIAKVTARDVASAFDLSQFRVVCDLGGCTGALAYELVEIYPEMKVTVFDLPDVVTNVSSFQPSGQNTTQVFFSSGDFFKDNLPEADLYILSRVLHDWSEEKIHTLLSKLSVCKPGSALLVAETVLDEKRTCPARAVLQSLTMTEGKQRSGLEYQQLLEKYGFTNVQIKITGNLLDVILCIKKMSTH</sequence>
<feature type="domain" description="O-methyltransferase C-terminal" evidence="7">
    <location>
        <begin position="401"/>
        <end position="608"/>
    </location>
</feature>
<dbReference type="GO" id="GO:0046983">
    <property type="term" value="F:protein dimerization activity"/>
    <property type="evidence" value="ECO:0007669"/>
    <property type="project" value="InterPro"/>
</dbReference>
<comment type="subunit">
    <text evidence="2">Homodimer.</text>
</comment>
<dbReference type="InterPro" id="IPR016461">
    <property type="entry name" value="COMT-like"/>
</dbReference>
<keyword evidence="6" id="KW-0378">Hydrolase</keyword>
<dbReference type="SUPFAM" id="SSF53335">
    <property type="entry name" value="S-adenosyl-L-methionine-dependent methyltransferases"/>
    <property type="match status" value="1"/>
</dbReference>
<dbReference type="InterPro" id="IPR036388">
    <property type="entry name" value="WH-like_DNA-bd_sf"/>
</dbReference>
<protein>
    <submittedName>
        <fullName evidence="10">Probable bifunctional dTTP/UTP pyrophosphatase/methyltransferase protein isoform X1</fullName>
    </submittedName>
</protein>
<gene>
    <name evidence="10" type="primary">ASMTL</name>
</gene>
<dbReference type="PROSITE" id="PS51683">
    <property type="entry name" value="SAM_OMT_II"/>
    <property type="match status" value="1"/>
</dbReference>
<evidence type="ECO:0000259" key="7">
    <source>
        <dbReference type="Pfam" id="PF00891"/>
    </source>
</evidence>
<dbReference type="Gene3D" id="3.90.950.10">
    <property type="match status" value="1"/>
</dbReference>
<dbReference type="PANTHER" id="PTHR43213:SF5">
    <property type="entry name" value="BIFUNCTIONAL DTTP_UTP PYROPHOSPHATASE_METHYLTRANSFERASE PROTEIN-RELATED"/>
    <property type="match status" value="1"/>
</dbReference>
<dbReference type="GeneID" id="129326502"/>
<dbReference type="CTD" id="8623"/>
<keyword evidence="4" id="KW-0808">Transferase</keyword>
<dbReference type="FunFam" id="3.40.50.150:FF:000146">
    <property type="entry name" value="Acetylserotonin O-methyltransferase"/>
    <property type="match status" value="1"/>
</dbReference>
<evidence type="ECO:0000256" key="1">
    <source>
        <dbReference type="ARBA" id="ARBA00001968"/>
    </source>
</evidence>
<dbReference type="InterPro" id="IPR001077">
    <property type="entry name" value="COMT_C"/>
</dbReference>
<name>A0AA97J3E5_EUBMA</name>
<dbReference type="HAMAP" id="MF_00528">
    <property type="entry name" value="Maf"/>
    <property type="match status" value="1"/>
</dbReference>
<dbReference type="InterPro" id="IPR029063">
    <property type="entry name" value="SAM-dependent_MTases_sf"/>
</dbReference>
<evidence type="ECO:0000313" key="10">
    <source>
        <dbReference type="RefSeq" id="XP_054830662.1"/>
    </source>
</evidence>
<dbReference type="GO" id="GO:0032259">
    <property type="term" value="P:methylation"/>
    <property type="evidence" value="ECO:0007669"/>
    <property type="project" value="UniProtKB-KW"/>
</dbReference>
<comment type="cofactor">
    <cofactor evidence="1">
        <name>a divalent metal cation</name>
        <dbReference type="ChEBI" id="CHEBI:60240"/>
    </cofactor>
</comment>
<dbReference type="CDD" id="cd00555">
    <property type="entry name" value="Maf"/>
    <property type="match status" value="1"/>
</dbReference>
<dbReference type="Gene3D" id="1.10.10.10">
    <property type="entry name" value="Winged helix-like DNA-binding domain superfamily/Winged helix DNA-binding domain"/>
    <property type="match status" value="1"/>
</dbReference>
<dbReference type="NCBIfam" id="TIGR00172">
    <property type="entry name" value="maf"/>
    <property type="match status" value="1"/>
</dbReference>
<evidence type="ECO:0000256" key="3">
    <source>
        <dbReference type="ARBA" id="ARBA00022603"/>
    </source>
</evidence>
<dbReference type="SUPFAM" id="SSF46785">
    <property type="entry name" value="Winged helix' DNA-binding domain"/>
    <property type="match status" value="1"/>
</dbReference>
<dbReference type="PANTHER" id="PTHR43213">
    <property type="entry name" value="BIFUNCTIONAL DTTP/UTP PYROPHOSPHATASE/METHYLTRANSFERASE PROTEIN-RELATED"/>
    <property type="match status" value="1"/>
</dbReference>
<dbReference type="Pfam" id="PF00891">
    <property type="entry name" value="Methyltransf_2"/>
    <property type="match status" value="1"/>
</dbReference>
<dbReference type="Proteomes" id="UP001190640">
    <property type="component" value="Chromosome 3"/>
</dbReference>
<dbReference type="FunFam" id="1.10.10.10:FF:000358">
    <property type="entry name" value="Acetylserotonin O-methyltransferase"/>
    <property type="match status" value="1"/>
</dbReference>
<dbReference type="InterPro" id="IPR012967">
    <property type="entry name" value="COMT_dimerisation"/>
</dbReference>
<proteinExistence type="inferred from homology"/>
<dbReference type="GO" id="GO:0008171">
    <property type="term" value="F:O-methyltransferase activity"/>
    <property type="evidence" value="ECO:0007669"/>
    <property type="project" value="InterPro"/>
</dbReference>
<dbReference type="InterPro" id="IPR029001">
    <property type="entry name" value="ITPase-like_fam"/>
</dbReference>
<keyword evidence="9" id="KW-1185">Reference proteome</keyword>
<evidence type="ECO:0000256" key="6">
    <source>
        <dbReference type="ARBA" id="ARBA00022801"/>
    </source>
</evidence>
<evidence type="ECO:0000313" key="9">
    <source>
        <dbReference type="Proteomes" id="UP001190640"/>
    </source>
</evidence>
<keyword evidence="3" id="KW-0489">Methyltransferase</keyword>
<evidence type="ECO:0000256" key="4">
    <source>
        <dbReference type="ARBA" id="ARBA00022679"/>
    </source>
</evidence>
<evidence type="ECO:0000256" key="2">
    <source>
        <dbReference type="ARBA" id="ARBA00011738"/>
    </source>
</evidence>
<feature type="domain" description="O-methyltransferase dimerisation" evidence="8">
    <location>
        <begin position="302"/>
        <end position="380"/>
    </location>
</feature>
<dbReference type="AlphaFoldDB" id="A0AA97J3E5"/>
<dbReference type="RefSeq" id="XP_054830662.1">
    <property type="nucleotide sequence ID" value="XM_054974687.1"/>
</dbReference>
<dbReference type="InterPro" id="IPR036390">
    <property type="entry name" value="WH_DNA-bd_sf"/>
</dbReference>